<comment type="caution">
    <text evidence="14">The sequence shown here is derived from an EMBL/GenBank/DDBJ whole genome shotgun (WGS) entry which is preliminary data.</text>
</comment>
<feature type="transmembrane region" description="Helical" evidence="12">
    <location>
        <begin position="355"/>
        <end position="376"/>
    </location>
</feature>
<dbReference type="GO" id="GO:0005524">
    <property type="term" value="F:ATP binding"/>
    <property type="evidence" value="ECO:0007669"/>
    <property type="project" value="UniProtKB-KW"/>
</dbReference>
<dbReference type="Pfam" id="PF07695">
    <property type="entry name" value="7TMR-DISM_7TM"/>
    <property type="match status" value="1"/>
</dbReference>
<evidence type="ECO:0000256" key="9">
    <source>
        <dbReference type="ARBA" id="ARBA00022840"/>
    </source>
</evidence>
<dbReference type="Proteomes" id="UP000231019">
    <property type="component" value="Unassembled WGS sequence"/>
</dbReference>
<keyword evidence="5" id="KW-0808">Transferase</keyword>
<dbReference type="InterPro" id="IPR005467">
    <property type="entry name" value="His_kinase_dom"/>
</dbReference>
<evidence type="ECO:0000256" key="10">
    <source>
        <dbReference type="ARBA" id="ARBA00022989"/>
    </source>
</evidence>
<dbReference type="InterPro" id="IPR036097">
    <property type="entry name" value="HisK_dim/P_sf"/>
</dbReference>
<dbReference type="EC" id="2.7.13.3" evidence="3"/>
<feature type="transmembrane region" description="Helical" evidence="12">
    <location>
        <begin position="175"/>
        <end position="198"/>
    </location>
</feature>
<dbReference type="AlphaFoldDB" id="A0A2M7GBJ1"/>
<dbReference type="GO" id="GO:0000155">
    <property type="term" value="F:phosphorelay sensor kinase activity"/>
    <property type="evidence" value="ECO:0007669"/>
    <property type="project" value="InterPro"/>
</dbReference>
<comment type="catalytic activity">
    <reaction evidence="1">
        <text>ATP + protein L-histidine = ADP + protein N-phospho-L-histidine.</text>
        <dbReference type="EC" id="2.7.13.3"/>
    </reaction>
</comment>
<evidence type="ECO:0000256" key="8">
    <source>
        <dbReference type="ARBA" id="ARBA00022777"/>
    </source>
</evidence>
<keyword evidence="9" id="KW-0067">ATP-binding</keyword>
<evidence type="ECO:0000256" key="5">
    <source>
        <dbReference type="ARBA" id="ARBA00022679"/>
    </source>
</evidence>
<dbReference type="PROSITE" id="PS50109">
    <property type="entry name" value="HIS_KIN"/>
    <property type="match status" value="1"/>
</dbReference>
<evidence type="ECO:0000256" key="4">
    <source>
        <dbReference type="ARBA" id="ARBA00022553"/>
    </source>
</evidence>
<feature type="transmembrane region" description="Helical" evidence="12">
    <location>
        <begin position="326"/>
        <end position="349"/>
    </location>
</feature>
<keyword evidence="10 12" id="KW-1133">Transmembrane helix</keyword>
<dbReference type="PANTHER" id="PTHR43047">
    <property type="entry name" value="TWO-COMPONENT HISTIDINE PROTEIN KINASE"/>
    <property type="match status" value="1"/>
</dbReference>
<evidence type="ECO:0000256" key="7">
    <source>
        <dbReference type="ARBA" id="ARBA00022741"/>
    </source>
</evidence>
<evidence type="ECO:0000313" key="15">
    <source>
        <dbReference type="Proteomes" id="UP000231019"/>
    </source>
</evidence>
<sequence length="749" mass="84627">MPRFSLPRIYLLVLLVSVTLLGLLTFLFQRFEERQFFVLPAHQWEYATTATVPAASDWKPAKKLQFSTALVGKDLWLRTTLPAHELRDPTLFVRRINQNFEVKLGPQQIYHFGDLAHAPARFNGYLWHMISLPTDNVVKTLFIRIHSEHRFIGMIGDVQFGSRGQLIRRLIFENLGTFMLGGFYLLAAAVALCLALFLPERPLSLSLGLFCLFQGCYILCESDLTGLWFYQPLLLTTFSLFSLYLMPIWIYLFLQRLSAIESLNRPLQFLAIVHLVFVGLSGGSVLLGLPLMQTVFPFQILSLISLLFLGFLVLNAWKHLQTSAHLVAMGMLVFIGAALYDMLVAIRVLPWGIQLYPWGSFMFVFSLFLVLLGRFWKIYHHQLWVAAELQLSLAAQKELRLAKEAAEAANQLKTQFLANLSHEIRTPLNAVLGFAELLEEDLTDPQHRHYLEAIRSGGKSLLGLLNDLLDLSKIESGQMQLELQWTDLQGLCYEMGRMFSLPLQKKGLEWRMEFSPEVPALIKIDELRMRQILLNLIGNAIKFTESGCIILSVARMKGESREICISVSDTGIGIGPDAQSLIFEPFRQQDGQSTRKYGGTGLGLAICRRLAGLMGGRIELSSQLGKGSTFSLCFPVTEEQSAAEQEILAVEEALPRLKVAGQRFSEEQRLYVQGRLEPLYQDLKKNRNLNRMKGLAQACLELGERFGCEELTGKGKALESALLQFDILCINELFEALPQLWLKAEANSD</sequence>
<dbReference type="EMBL" id="PFFQ01000004">
    <property type="protein sequence ID" value="PIW19548.1"/>
    <property type="molecule type" value="Genomic_DNA"/>
</dbReference>
<evidence type="ECO:0000256" key="11">
    <source>
        <dbReference type="ARBA" id="ARBA00023136"/>
    </source>
</evidence>
<dbReference type="SUPFAM" id="SSF55874">
    <property type="entry name" value="ATPase domain of HSP90 chaperone/DNA topoisomerase II/histidine kinase"/>
    <property type="match status" value="1"/>
</dbReference>
<feature type="transmembrane region" description="Helical" evidence="12">
    <location>
        <begin position="266"/>
        <end position="289"/>
    </location>
</feature>
<evidence type="ECO:0000256" key="6">
    <source>
        <dbReference type="ARBA" id="ARBA00022692"/>
    </source>
</evidence>
<dbReference type="InterPro" id="IPR036890">
    <property type="entry name" value="HATPase_C_sf"/>
</dbReference>
<dbReference type="InterPro" id="IPR004358">
    <property type="entry name" value="Sig_transdc_His_kin-like_C"/>
</dbReference>
<dbReference type="FunFam" id="1.10.287.130:FF:000004">
    <property type="entry name" value="Ethylene receptor 1"/>
    <property type="match status" value="1"/>
</dbReference>
<dbReference type="Pfam" id="PF02518">
    <property type="entry name" value="HATPase_c"/>
    <property type="match status" value="1"/>
</dbReference>
<dbReference type="InterPro" id="IPR003661">
    <property type="entry name" value="HisK_dim/P_dom"/>
</dbReference>
<evidence type="ECO:0000259" key="13">
    <source>
        <dbReference type="PROSITE" id="PS50109"/>
    </source>
</evidence>
<evidence type="ECO:0000256" key="1">
    <source>
        <dbReference type="ARBA" id="ARBA00000085"/>
    </source>
</evidence>
<evidence type="ECO:0000256" key="12">
    <source>
        <dbReference type="SAM" id="Phobius"/>
    </source>
</evidence>
<keyword evidence="6 12" id="KW-0812">Transmembrane</keyword>
<dbReference type="Pfam" id="PF00512">
    <property type="entry name" value="HisKA"/>
    <property type="match status" value="1"/>
</dbReference>
<evidence type="ECO:0000313" key="14">
    <source>
        <dbReference type="EMBL" id="PIW19548.1"/>
    </source>
</evidence>
<keyword evidence="11 12" id="KW-0472">Membrane</keyword>
<keyword evidence="4" id="KW-0597">Phosphoprotein</keyword>
<feature type="domain" description="Histidine kinase" evidence="13">
    <location>
        <begin position="419"/>
        <end position="638"/>
    </location>
</feature>
<dbReference type="Gene3D" id="3.30.565.10">
    <property type="entry name" value="Histidine kinase-like ATPase, C-terminal domain"/>
    <property type="match status" value="1"/>
</dbReference>
<dbReference type="PRINTS" id="PR00344">
    <property type="entry name" value="BCTRLSENSOR"/>
</dbReference>
<dbReference type="InterPro" id="IPR003594">
    <property type="entry name" value="HATPase_dom"/>
</dbReference>
<feature type="transmembrane region" description="Helical" evidence="12">
    <location>
        <begin position="295"/>
        <end position="314"/>
    </location>
</feature>
<organism evidence="14 15">
    <name type="scientific">bacterium (Candidatus Blackallbacteria) CG17_big_fil_post_rev_8_21_14_2_50_48_46</name>
    <dbReference type="NCBI Taxonomy" id="2014261"/>
    <lineage>
        <taxon>Bacteria</taxon>
        <taxon>Candidatus Blackallbacteria</taxon>
    </lineage>
</organism>
<keyword evidence="8" id="KW-0418">Kinase</keyword>
<dbReference type="SUPFAM" id="SSF47384">
    <property type="entry name" value="Homodimeric domain of signal transducing histidine kinase"/>
    <property type="match status" value="1"/>
</dbReference>
<dbReference type="CDD" id="cd16922">
    <property type="entry name" value="HATPase_EvgS-ArcB-TorS-like"/>
    <property type="match status" value="1"/>
</dbReference>
<evidence type="ECO:0000256" key="2">
    <source>
        <dbReference type="ARBA" id="ARBA00004370"/>
    </source>
</evidence>
<gene>
    <name evidence="14" type="ORF">COW36_01540</name>
</gene>
<dbReference type="CDD" id="cd00082">
    <property type="entry name" value="HisKA"/>
    <property type="match status" value="1"/>
</dbReference>
<comment type="subcellular location">
    <subcellularLocation>
        <location evidence="2">Membrane</location>
    </subcellularLocation>
</comment>
<feature type="transmembrane region" description="Helical" evidence="12">
    <location>
        <begin position="6"/>
        <end position="28"/>
    </location>
</feature>
<proteinExistence type="predicted"/>
<dbReference type="PANTHER" id="PTHR43047:SF64">
    <property type="entry name" value="HISTIDINE KINASE CONTAINING CHEY-HOMOLOGOUS RECEIVER DOMAIN AND PAS DOMAIN-RELATED"/>
    <property type="match status" value="1"/>
</dbReference>
<dbReference type="SMART" id="SM00388">
    <property type="entry name" value="HisKA"/>
    <property type="match status" value="1"/>
</dbReference>
<protein>
    <recommendedName>
        <fullName evidence="3">histidine kinase</fullName>
        <ecNumber evidence="3">2.7.13.3</ecNumber>
    </recommendedName>
</protein>
<dbReference type="SMART" id="SM00387">
    <property type="entry name" value="HATPase_c"/>
    <property type="match status" value="1"/>
</dbReference>
<feature type="transmembrane region" description="Helical" evidence="12">
    <location>
        <begin position="233"/>
        <end position="254"/>
    </location>
</feature>
<evidence type="ECO:0000256" key="3">
    <source>
        <dbReference type="ARBA" id="ARBA00012438"/>
    </source>
</evidence>
<dbReference type="InterPro" id="IPR011623">
    <property type="entry name" value="7TMR_DISM_rcpt_extracell_dom1"/>
</dbReference>
<reference evidence="14 15" key="1">
    <citation type="submission" date="2017-09" db="EMBL/GenBank/DDBJ databases">
        <title>Depth-based differentiation of microbial function through sediment-hosted aquifers and enrichment of novel symbionts in the deep terrestrial subsurface.</title>
        <authorList>
            <person name="Probst A.J."/>
            <person name="Ladd B."/>
            <person name="Jarett J.K."/>
            <person name="Geller-Mcgrath D.E."/>
            <person name="Sieber C.M."/>
            <person name="Emerson J.B."/>
            <person name="Anantharaman K."/>
            <person name="Thomas B.C."/>
            <person name="Malmstrom R."/>
            <person name="Stieglmeier M."/>
            <person name="Klingl A."/>
            <person name="Woyke T."/>
            <person name="Ryan C.M."/>
            <person name="Banfield J.F."/>
        </authorList>
    </citation>
    <scope>NUCLEOTIDE SEQUENCE [LARGE SCALE GENOMIC DNA]</scope>
    <source>
        <strain evidence="14">CG17_big_fil_post_rev_8_21_14_2_50_48_46</strain>
    </source>
</reference>
<name>A0A2M7GBJ1_9BACT</name>
<keyword evidence="7" id="KW-0547">Nucleotide-binding</keyword>
<accession>A0A2M7GBJ1</accession>
<dbReference type="FunFam" id="3.30.565.10:FF:000010">
    <property type="entry name" value="Sensor histidine kinase RcsC"/>
    <property type="match status" value="1"/>
</dbReference>
<dbReference type="Gene3D" id="1.10.287.130">
    <property type="match status" value="1"/>
</dbReference>
<dbReference type="GO" id="GO:0016020">
    <property type="term" value="C:membrane"/>
    <property type="evidence" value="ECO:0007669"/>
    <property type="project" value="UniProtKB-SubCell"/>
</dbReference>